<organism evidence="1 2">
    <name type="scientific">Heliocybe sulcata</name>
    <dbReference type="NCBI Taxonomy" id="5364"/>
    <lineage>
        <taxon>Eukaryota</taxon>
        <taxon>Fungi</taxon>
        <taxon>Dikarya</taxon>
        <taxon>Basidiomycota</taxon>
        <taxon>Agaricomycotina</taxon>
        <taxon>Agaricomycetes</taxon>
        <taxon>Gloeophyllales</taxon>
        <taxon>Gloeophyllaceae</taxon>
        <taxon>Heliocybe</taxon>
    </lineage>
</organism>
<accession>A0A5C3MWB6</accession>
<proteinExistence type="predicted"/>
<name>A0A5C3MWB6_9AGAM</name>
<evidence type="ECO:0000313" key="1">
    <source>
        <dbReference type="EMBL" id="TFK45741.1"/>
    </source>
</evidence>
<keyword evidence="2" id="KW-1185">Reference proteome</keyword>
<dbReference type="Proteomes" id="UP000305948">
    <property type="component" value="Unassembled WGS sequence"/>
</dbReference>
<gene>
    <name evidence="1" type="ORF">OE88DRAFT_1094440</name>
</gene>
<sequence length="182" mass="20195">MTLGQPHHHHLGLPYLSNQLTKSALAMPGTRLRYNLGTAAAVPPIATRKIVCRCRPRYSQHVISHSGQTPVFAFGVSRANATLVLILCRSLCSPRRTLSSRPLFSLWVYLACTSLELSQHAAIVLSAILCTLDALYSACSPLSHRIPGSYYVLSRSCARFRDDNQSRLELGCTFVTFVWDYT</sequence>
<protein>
    <submittedName>
        <fullName evidence="1">Uncharacterized protein</fullName>
    </submittedName>
</protein>
<dbReference type="AlphaFoldDB" id="A0A5C3MWB6"/>
<reference evidence="1 2" key="1">
    <citation type="journal article" date="2019" name="Nat. Ecol. Evol.">
        <title>Megaphylogeny resolves global patterns of mushroom evolution.</title>
        <authorList>
            <person name="Varga T."/>
            <person name="Krizsan K."/>
            <person name="Foldi C."/>
            <person name="Dima B."/>
            <person name="Sanchez-Garcia M."/>
            <person name="Sanchez-Ramirez S."/>
            <person name="Szollosi G.J."/>
            <person name="Szarkandi J.G."/>
            <person name="Papp V."/>
            <person name="Albert L."/>
            <person name="Andreopoulos W."/>
            <person name="Angelini C."/>
            <person name="Antonin V."/>
            <person name="Barry K.W."/>
            <person name="Bougher N.L."/>
            <person name="Buchanan P."/>
            <person name="Buyck B."/>
            <person name="Bense V."/>
            <person name="Catcheside P."/>
            <person name="Chovatia M."/>
            <person name="Cooper J."/>
            <person name="Damon W."/>
            <person name="Desjardin D."/>
            <person name="Finy P."/>
            <person name="Geml J."/>
            <person name="Haridas S."/>
            <person name="Hughes K."/>
            <person name="Justo A."/>
            <person name="Karasinski D."/>
            <person name="Kautmanova I."/>
            <person name="Kiss B."/>
            <person name="Kocsube S."/>
            <person name="Kotiranta H."/>
            <person name="LaButti K.M."/>
            <person name="Lechner B.E."/>
            <person name="Liimatainen K."/>
            <person name="Lipzen A."/>
            <person name="Lukacs Z."/>
            <person name="Mihaltcheva S."/>
            <person name="Morgado L.N."/>
            <person name="Niskanen T."/>
            <person name="Noordeloos M.E."/>
            <person name="Ohm R.A."/>
            <person name="Ortiz-Santana B."/>
            <person name="Ovrebo C."/>
            <person name="Racz N."/>
            <person name="Riley R."/>
            <person name="Savchenko A."/>
            <person name="Shiryaev A."/>
            <person name="Soop K."/>
            <person name="Spirin V."/>
            <person name="Szebenyi C."/>
            <person name="Tomsovsky M."/>
            <person name="Tulloss R.E."/>
            <person name="Uehling J."/>
            <person name="Grigoriev I.V."/>
            <person name="Vagvolgyi C."/>
            <person name="Papp T."/>
            <person name="Martin F.M."/>
            <person name="Miettinen O."/>
            <person name="Hibbett D.S."/>
            <person name="Nagy L.G."/>
        </authorList>
    </citation>
    <scope>NUCLEOTIDE SEQUENCE [LARGE SCALE GENOMIC DNA]</scope>
    <source>
        <strain evidence="1 2">OMC1185</strain>
    </source>
</reference>
<evidence type="ECO:0000313" key="2">
    <source>
        <dbReference type="Proteomes" id="UP000305948"/>
    </source>
</evidence>
<dbReference type="EMBL" id="ML213537">
    <property type="protein sequence ID" value="TFK45741.1"/>
    <property type="molecule type" value="Genomic_DNA"/>
</dbReference>